<keyword evidence="1" id="KW-0433">Leucine-rich repeat</keyword>
<proteinExistence type="predicted"/>
<accession>R7T9H0</accession>
<dbReference type="PANTHER" id="PTHR24366:SF161">
    <property type="entry name" value="TIR DOMAIN-CONTAINING PROTEIN"/>
    <property type="match status" value="1"/>
</dbReference>
<dbReference type="InterPro" id="IPR003591">
    <property type="entry name" value="Leu-rich_rpt_typical-subtyp"/>
</dbReference>
<dbReference type="PANTHER" id="PTHR24366">
    <property type="entry name" value="IG(IMMUNOGLOBULIN) AND LRR(LEUCINE RICH REPEAT) DOMAINS"/>
    <property type="match status" value="1"/>
</dbReference>
<gene>
    <name evidence="5" type="ORF">CAPTEDRAFT_217379</name>
</gene>
<dbReference type="SUPFAM" id="SSF52058">
    <property type="entry name" value="L domain-like"/>
    <property type="match status" value="1"/>
</dbReference>
<dbReference type="EnsemblMetazoa" id="CapteT217379">
    <property type="protein sequence ID" value="CapteP217379"/>
    <property type="gene ID" value="CapteG217379"/>
</dbReference>
<dbReference type="Proteomes" id="UP000014760">
    <property type="component" value="Unassembled WGS sequence"/>
</dbReference>
<dbReference type="EMBL" id="KB310942">
    <property type="protein sequence ID" value="ELT90383.1"/>
    <property type="molecule type" value="Genomic_DNA"/>
</dbReference>
<evidence type="ECO:0000313" key="7">
    <source>
        <dbReference type="Proteomes" id="UP000014760"/>
    </source>
</evidence>
<keyword evidence="7" id="KW-1185">Reference proteome</keyword>
<evidence type="ECO:0000256" key="3">
    <source>
        <dbReference type="ARBA" id="ARBA00022737"/>
    </source>
</evidence>
<evidence type="ECO:0000256" key="4">
    <source>
        <dbReference type="SAM" id="SignalP"/>
    </source>
</evidence>
<feature type="signal peptide" evidence="4">
    <location>
        <begin position="1"/>
        <end position="19"/>
    </location>
</feature>
<dbReference type="InterPro" id="IPR032675">
    <property type="entry name" value="LRR_dom_sf"/>
</dbReference>
<reference evidence="5 7" key="2">
    <citation type="journal article" date="2013" name="Nature">
        <title>Insights into bilaterian evolution from three spiralian genomes.</title>
        <authorList>
            <person name="Simakov O."/>
            <person name="Marletaz F."/>
            <person name="Cho S.J."/>
            <person name="Edsinger-Gonzales E."/>
            <person name="Havlak P."/>
            <person name="Hellsten U."/>
            <person name="Kuo D.H."/>
            <person name="Larsson T."/>
            <person name="Lv J."/>
            <person name="Arendt D."/>
            <person name="Savage R."/>
            <person name="Osoegawa K."/>
            <person name="de Jong P."/>
            <person name="Grimwood J."/>
            <person name="Chapman J.A."/>
            <person name="Shapiro H."/>
            <person name="Aerts A."/>
            <person name="Otillar R.P."/>
            <person name="Terry A.Y."/>
            <person name="Boore J.L."/>
            <person name="Grigoriev I.V."/>
            <person name="Lindberg D.R."/>
            <person name="Seaver E.C."/>
            <person name="Weisblat D.A."/>
            <person name="Putnam N.H."/>
            <person name="Rokhsar D.S."/>
        </authorList>
    </citation>
    <scope>NUCLEOTIDE SEQUENCE</scope>
    <source>
        <strain evidence="5 7">I ESC-2004</strain>
    </source>
</reference>
<dbReference type="AlphaFoldDB" id="R7T9H0"/>
<dbReference type="SMART" id="SM00369">
    <property type="entry name" value="LRR_TYP"/>
    <property type="match status" value="3"/>
</dbReference>
<dbReference type="Pfam" id="PF13855">
    <property type="entry name" value="LRR_8"/>
    <property type="match status" value="2"/>
</dbReference>
<dbReference type="InterPro" id="IPR001611">
    <property type="entry name" value="Leu-rich_rpt"/>
</dbReference>
<feature type="chain" id="PRO_5008786777" description="LRRCT domain-containing protein" evidence="4">
    <location>
        <begin position="20"/>
        <end position="354"/>
    </location>
</feature>
<protein>
    <recommendedName>
        <fullName evidence="8">LRRCT domain-containing protein</fullName>
    </recommendedName>
</protein>
<dbReference type="OrthoDB" id="6157067at2759"/>
<name>R7T9H0_CAPTE</name>
<keyword evidence="2 4" id="KW-0732">Signal</keyword>
<evidence type="ECO:0000256" key="1">
    <source>
        <dbReference type="ARBA" id="ARBA00022614"/>
    </source>
</evidence>
<dbReference type="STRING" id="283909.R7T9H0"/>
<keyword evidence="3" id="KW-0677">Repeat</keyword>
<sequence length="354" mass="39588">MEIFRLVTMLVCLFETTLGGLEQIFDDQGLTSIPLNISGNVTDLSCEKNAINTIRTVDFNDKYPHLSSILLAENVITLIEDGSFKGTKLSRIRLRKNDISVIPDFSEVKSTLTTIDLAVNKITELSVGDLSYLTQLTTLNLLSNRIISVADGCFAGTNLGHVILDKNLLTNIPDFLAVNATLRTLDIQSNELVDVSPGEVSYLGKLENFYLKGNRISLLPDLAKYLPSLTKLMINELPLQCCCGMAWMKELSESFSVEMDTRPCVSPSKWNESTWDEITGEMLRREPCEIDASHWIRCQVTSDIIMASRVKEHVEANSDYLNEQENMSITGAFRVDKCPSAYVVLSAKEYDHRV</sequence>
<evidence type="ECO:0000313" key="5">
    <source>
        <dbReference type="EMBL" id="ELT90383.1"/>
    </source>
</evidence>
<evidence type="ECO:0000256" key="2">
    <source>
        <dbReference type="ARBA" id="ARBA00022729"/>
    </source>
</evidence>
<organism evidence="5">
    <name type="scientific">Capitella teleta</name>
    <name type="common">Polychaete worm</name>
    <dbReference type="NCBI Taxonomy" id="283909"/>
    <lineage>
        <taxon>Eukaryota</taxon>
        <taxon>Metazoa</taxon>
        <taxon>Spiralia</taxon>
        <taxon>Lophotrochozoa</taxon>
        <taxon>Annelida</taxon>
        <taxon>Polychaeta</taxon>
        <taxon>Sedentaria</taxon>
        <taxon>Scolecida</taxon>
        <taxon>Capitellidae</taxon>
        <taxon>Capitella</taxon>
    </lineage>
</organism>
<dbReference type="Gene3D" id="3.80.10.10">
    <property type="entry name" value="Ribonuclease Inhibitor"/>
    <property type="match status" value="1"/>
</dbReference>
<evidence type="ECO:0000313" key="6">
    <source>
        <dbReference type="EnsemblMetazoa" id="CapteP217379"/>
    </source>
</evidence>
<dbReference type="HOGENOM" id="CLU_074440_0_0_1"/>
<dbReference type="EMBL" id="AMQN01014390">
    <property type="status" value="NOT_ANNOTATED_CDS"/>
    <property type="molecule type" value="Genomic_DNA"/>
</dbReference>
<dbReference type="PROSITE" id="PS51450">
    <property type="entry name" value="LRR"/>
    <property type="match status" value="1"/>
</dbReference>
<reference evidence="7" key="1">
    <citation type="submission" date="2012-12" db="EMBL/GenBank/DDBJ databases">
        <authorList>
            <person name="Hellsten U."/>
            <person name="Grimwood J."/>
            <person name="Chapman J.A."/>
            <person name="Shapiro H."/>
            <person name="Aerts A."/>
            <person name="Otillar R.P."/>
            <person name="Terry A.Y."/>
            <person name="Boore J.L."/>
            <person name="Simakov O."/>
            <person name="Marletaz F."/>
            <person name="Cho S.-J."/>
            <person name="Edsinger-Gonzales E."/>
            <person name="Havlak P."/>
            <person name="Kuo D.-H."/>
            <person name="Larsson T."/>
            <person name="Lv J."/>
            <person name="Arendt D."/>
            <person name="Savage R."/>
            <person name="Osoegawa K."/>
            <person name="de Jong P."/>
            <person name="Lindberg D.R."/>
            <person name="Seaver E.C."/>
            <person name="Weisblat D.A."/>
            <person name="Putnam N.H."/>
            <person name="Grigoriev I.V."/>
            <person name="Rokhsar D.S."/>
        </authorList>
    </citation>
    <scope>NUCLEOTIDE SEQUENCE</scope>
    <source>
        <strain evidence="7">I ESC-2004</strain>
    </source>
</reference>
<evidence type="ECO:0008006" key="8">
    <source>
        <dbReference type="Google" id="ProtNLM"/>
    </source>
</evidence>
<reference evidence="6" key="3">
    <citation type="submission" date="2015-06" db="UniProtKB">
        <authorList>
            <consortium name="EnsemblMetazoa"/>
        </authorList>
    </citation>
    <scope>IDENTIFICATION</scope>
</reference>